<feature type="compositionally biased region" description="Basic and acidic residues" evidence="1">
    <location>
        <begin position="119"/>
        <end position="134"/>
    </location>
</feature>
<sequence>MDQPGILRHIRKLLIFYGGDKRMNHISRGAPAKYAHFPNIEKIGHSERVSCGTCAFYDRSDRSCKKQPVFVPEIGYNYWKYCKHFQLDREYASQSNLSFVERNWIGAAKKKNNNKKKNEKSPKEAAPQKRKEPPKKSEWLDWKISVYDYEDKETYTYRVVQSPNSNLGKHQISKDSVLFQEANKVPPGTDFKVNGFRYKLISKKKC</sequence>
<gene>
    <name evidence="2" type="ORF">FHK04_04060</name>
</gene>
<evidence type="ECO:0000256" key="1">
    <source>
        <dbReference type="SAM" id="MobiDB-lite"/>
    </source>
</evidence>
<proteinExistence type="predicted"/>
<dbReference type="AlphaFoldDB" id="A0A5C5EB29"/>
<accession>A0A5C5EB29</accession>
<protein>
    <submittedName>
        <fullName evidence="2">Uncharacterized protein</fullName>
    </submittedName>
</protein>
<name>A0A5C5EB29_9LACT</name>
<feature type="region of interest" description="Disordered" evidence="1">
    <location>
        <begin position="110"/>
        <end position="134"/>
    </location>
</feature>
<reference evidence="2 3" key="1">
    <citation type="submission" date="2019-06" db="EMBL/GenBank/DDBJ databases">
        <title>Description Trichococcus psychrophilus sp. nov., isolated from a cold spring, by genomic and phenotypic analyses.</title>
        <authorList>
            <person name="Zakharyuk A."/>
        </authorList>
    </citation>
    <scope>NUCLEOTIDE SEQUENCE [LARGE SCALE GENOMIC DNA]</scope>
    <source>
        <strain evidence="2 3">SKBG</strain>
    </source>
</reference>
<evidence type="ECO:0000313" key="3">
    <source>
        <dbReference type="Proteomes" id="UP000313395"/>
    </source>
</evidence>
<keyword evidence="3" id="KW-1185">Reference proteome</keyword>
<evidence type="ECO:0000313" key="2">
    <source>
        <dbReference type="EMBL" id="TNV70407.1"/>
    </source>
</evidence>
<organism evidence="2 3">
    <name type="scientific">Trichococcus shcherbakoviae subsp. psychrophilus</name>
    <dbReference type="NCBI Taxonomy" id="2585775"/>
    <lineage>
        <taxon>Bacteria</taxon>
        <taxon>Bacillati</taxon>
        <taxon>Bacillota</taxon>
        <taxon>Bacilli</taxon>
        <taxon>Lactobacillales</taxon>
        <taxon>Carnobacteriaceae</taxon>
        <taxon>Trichococcus</taxon>
    </lineage>
</organism>
<dbReference type="EMBL" id="VENO01000001">
    <property type="protein sequence ID" value="TNV70407.1"/>
    <property type="molecule type" value="Genomic_DNA"/>
</dbReference>
<dbReference type="Proteomes" id="UP000313395">
    <property type="component" value="Unassembled WGS sequence"/>
</dbReference>
<comment type="caution">
    <text evidence="2">The sequence shown here is derived from an EMBL/GenBank/DDBJ whole genome shotgun (WGS) entry which is preliminary data.</text>
</comment>